<evidence type="ECO:0008006" key="3">
    <source>
        <dbReference type="Google" id="ProtNLM"/>
    </source>
</evidence>
<sequence length="1113" mass="123408">MSTLQSKTTRFFTASEIIDTLVTAGIPFKKYGMEIEADTKGNGHYSCKISIKKGGLWFSSDGGRGTFSQLLRLLKIAPAVSTAPAAPKARNTEALAKLQEESNKDAHDIWSNAWAIKSLTDFYDGPDLEGMTARQKGARRRAMEVARDASVLYLQSSKLSEKWLTETGIYRIAVCEKLGENRKQYDAGARGILVSPMGHPLNPSGVQRLYLTTDGVKVGRKMRGQKAMTVIPPLPGALPMLAEDGVKVHGEGLETVLAVMQASGLKGRVYWDAGTMKSVFLHNAKLTENATLEQKNALDTQFLLVDMDRSGTGQNVCADSIRAMKNAGITPEKMIYALPPSTVSGGGKSTDWRDVYLDLGEDGCKRALLDCMNNQKPLPGLDVSVSVRPVIFSKKLKQGKMPPSVTESKGSLEKANKIVQTGILSHVNSNSKKNSALAVDCGVGKSHLAAKMTNSSTYPTVTVTPTRELAQDAAFMVAPARSPDKFTTGYCNAYPEIEPFSEKWRSIVVHKCRTCPHGLAAMDHIYSQNDDNYQDNRAPGVDMCQYILATDAMRHSPQIAATAQKLETDPTLTKCGDERRRIILDDTCNLNEHKMILPHLISEWGQLTRFALKYDQKAILDNSKFIARERAERKLLPLLDKLAAFVAGYSGDQVQIDPRKWRTFYQRVHDISIKYQDGTTAEAVRMDQEGKMVIPLRALKSVAIAIQRGTAWVAAGKLFIATPTQALEHIKKGGVLVADATLSMAVRAIIPNAITARVNTPNLKIIQVLSGQHSKNSVSEKDNGLSRSLQAKRLMLRVREILESGVAPDKICILSHQRLIQYLLEDGEPQGLGIPAGNLGWFGNHNRGHNNWKECTYLIQWGVARLGGTNAERRYMADRQAVIEVGWRAWNTWSGDWCKRSKQVPGTSMWASGEGYAEPDVDAWDQSWVTGETVQAIGRLRAVRRLDKALVVEIHSDFQFSADHGFQVNEVRERTWTQTKNDVRIDRLAEIYSSLADERGVPVGQRDFNKVLAEMGEQTVNWAVMMKLARLTTGAYKYCIDECSQTGNFHPDDSINFMQKKEENMLQPEDWQRIMENVPNWEPGDPEEYNFEDDEGLDFGLDWYLAVAAGGGA</sequence>
<comment type="caution">
    <text evidence="1">The sequence shown here is derived from an EMBL/GenBank/DDBJ whole genome shotgun (WGS) entry which is preliminary data.</text>
</comment>
<dbReference type="Proteomes" id="UP000315403">
    <property type="component" value="Unassembled WGS sequence"/>
</dbReference>
<evidence type="ECO:0000313" key="2">
    <source>
        <dbReference type="Proteomes" id="UP000315403"/>
    </source>
</evidence>
<evidence type="ECO:0000313" key="1">
    <source>
        <dbReference type="EMBL" id="TQN50901.1"/>
    </source>
</evidence>
<accession>A0A543Q3K9</accession>
<dbReference type="AlphaFoldDB" id="A0A543Q3K9"/>
<dbReference type="EMBL" id="SZUV01000001">
    <property type="protein sequence ID" value="TQN50901.1"/>
    <property type="molecule type" value="Genomic_DNA"/>
</dbReference>
<organism evidence="1 2">
    <name type="scientific">Acidithiobacillus thiooxidans ATCC 19377</name>
    <dbReference type="NCBI Taxonomy" id="637390"/>
    <lineage>
        <taxon>Bacteria</taxon>
        <taxon>Pseudomonadati</taxon>
        <taxon>Pseudomonadota</taxon>
        <taxon>Acidithiobacillia</taxon>
        <taxon>Acidithiobacillales</taxon>
        <taxon>Acidithiobacillaceae</taxon>
        <taxon>Acidithiobacillus</taxon>
    </lineage>
</organism>
<reference evidence="1 2" key="1">
    <citation type="submission" date="2019-03" db="EMBL/GenBank/DDBJ databases">
        <title>New insights into Acidothiobacillus thiooxidans sulfur metabolism through coupled gene expression, solution geochemistry, microscopy and spectroscopy analyses.</title>
        <authorList>
            <person name="Camacho D."/>
            <person name="Frazao R."/>
            <person name="Fouillen A."/>
            <person name="Nanci A."/>
            <person name="Lang B.F."/>
            <person name="Apte S.C."/>
            <person name="Baron C."/>
            <person name="Warren L.A."/>
        </authorList>
    </citation>
    <scope>NUCLEOTIDE SEQUENCE [LARGE SCALE GENOMIC DNA]</scope>
    <source>
        <strain evidence="1 2">ATCC 19377</strain>
    </source>
</reference>
<protein>
    <recommendedName>
        <fullName evidence="3">Toprim domain-containing protein</fullName>
    </recommendedName>
</protein>
<gene>
    <name evidence="1" type="ORF">DLNHIDIE_00762</name>
</gene>
<name>A0A543Q3K9_ACITH</name>
<dbReference type="RefSeq" id="WP_142086772.1">
    <property type="nucleotide sequence ID" value="NZ_SZUV01000001.1"/>
</dbReference>
<proteinExistence type="predicted"/>